<proteinExistence type="predicted"/>
<name>L2G3A9_COLFN</name>
<dbReference type="OrthoDB" id="4691160at2759"/>
<keyword evidence="1" id="KW-0732">Signal</keyword>
<reference evidence="3 4" key="3">
    <citation type="submission" date="2020-04" db="EMBL/GenBank/DDBJ databases">
        <title>Genome sequencing and assembly of multiple isolates from the Colletotrichum gloeosporioides species complex.</title>
        <authorList>
            <person name="Gan P."/>
            <person name="Shirasu K."/>
        </authorList>
    </citation>
    <scope>NUCLEOTIDE SEQUENCE [LARGE SCALE GENOMIC DNA]</scope>
    <source>
        <strain evidence="3 4">Nara gc5</strain>
    </source>
</reference>
<keyword evidence="4" id="KW-1185">Reference proteome</keyword>
<feature type="chain" id="PRO_5036284928" evidence="1">
    <location>
        <begin position="20"/>
        <end position="125"/>
    </location>
</feature>
<protein>
    <submittedName>
        <fullName evidence="2">Uncharacterized protein</fullName>
    </submittedName>
</protein>
<dbReference type="EMBL" id="KB020680">
    <property type="protein sequence ID" value="ELA32801.1"/>
    <property type="molecule type" value="Genomic_DNA"/>
</dbReference>
<dbReference type="Proteomes" id="UP000011096">
    <property type="component" value="Unassembled WGS sequence"/>
</dbReference>
<evidence type="ECO:0000313" key="2">
    <source>
        <dbReference type="EMBL" id="ELA32801.1"/>
    </source>
</evidence>
<gene>
    <name evidence="2" type="ORF">CGGC5_7127</name>
    <name evidence="3" type="ORF">CGGC5_v004272</name>
</gene>
<dbReference type="InParanoid" id="L2G3A9"/>
<accession>L2G3A9</accession>
<organism evidence="2">
    <name type="scientific">Colletotrichum fructicola (strain Nara gc5)</name>
    <name type="common">Anthracnose fungus</name>
    <name type="synonym">Colletotrichum gloeosporioides (strain Nara gc5)</name>
    <dbReference type="NCBI Taxonomy" id="1213859"/>
    <lineage>
        <taxon>Eukaryota</taxon>
        <taxon>Fungi</taxon>
        <taxon>Dikarya</taxon>
        <taxon>Ascomycota</taxon>
        <taxon>Pezizomycotina</taxon>
        <taxon>Sordariomycetes</taxon>
        <taxon>Hypocreomycetidae</taxon>
        <taxon>Glomerellales</taxon>
        <taxon>Glomerellaceae</taxon>
        <taxon>Colletotrichum</taxon>
        <taxon>Colletotrichum gloeosporioides species complex</taxon>
    </lineage>
</organism>
<dbReference type="EMBL" id="ANPB02000002">
    <property type="protein sequence ID" value="KAF4489233.1"/>
    <property type="molecule type" value="Genomic_DNA"/>
</dbReference>
<dbReference type="HOGENOM" id="CLU_139303_1_1_1"/>
<dbReference type="AlphaFoldDB" id="L2G3A9"/>
<dbReference type="STRING" id="1213859.L2G3A9"/>
<evidence type="ECO:0000313" key="3">
    <source>
        <dbReference type="EMBL" id="KAF4489233.1"/>
    </source>
</evidence>
<reference evidence="3 4" key="2">
    <citation type="submission" date="2012-08" db="EMBL/GenBank/DDBJ databases">
        <authorList>
            <person name="Gan P.H.P."/>
            <person name="Ikeda K."/>
            <person name="Irieda H."/>
            <person name="Narusaka M."/>
            <person name="O'Connell R.J."/>
            <person name="Narusaka Y."/>
            <person name="Takano Y."/>
            <person name="Kubo Y."/>
            <person name="Shirasu K."/>
        </authorList>
    </citation>
    <scope>NUCLEOTIDE SEQUENCE [LARGE SCALE GENOMIC DNA]</scope>
    <source>
        <strain evidence="3 4">Nara gc5</strain>
    </source>
</reference>
<evidence type="ECO:0000256" key="1">
    <source>
        <dbReference type="SAM" id="SignalP"/>
    </source>
</evidence>
<feature type="signal peptide" evidence="1">
    <location>
        <begin position="1"/>
        <end position="19"/>
    </location>
</feature>
<evidence type="ECO:0000313" key="4">
    <source>
        <dbReference type="Proteomes" id="UP000011096"/>
    </source>
</evidence>
<reference evidence="2" key="1">
    <citation type="submission" date="2012-08" db="EMBL/GenBank/DDBJ databases">
        <title>Genome analysis of Colletotrichum orbiculare and Colletotrichum fructicola.</title>
        <authorList>
            <person name="Gan P.H.P."/>
            <person name="Ikeda K."/>
            <person name="Irieda H."/>
            <person name="Narusaka M."/>
            <person name="O'Connell R.J."/>
            <person name="Narusaka Y."/>
            <person name="Takano Y."/>
            <person name="Kubo Y."/>
            <person name="Shirasu K."/>
        </authorList>
    </citation>
    <scope>NUCLEOTIDE SEQUENCE</scope>
    <source>
        <strain evidence="2">Nara gc5</strain>
    </source>
</reference>
<sequence>MRFSWNLVAAALLFIGTNAANIRRQDEYVSDFRIWSEQVCAGSGNRGIWAITKGLTETCQPSFKAPDNIVKAVELNYMVEGCSLTVYSSNDCGEGAREIKIGACEETSDIEDNFLSFKVTCSAQC</sequence>